<protein>
    <recommendedName>
        <fullName evidence="1">CxC6 like cysteine cluster associated with KDZ domain-containing protein</fullName>
    </recommendedName>
</protein>
<reference evidence="2" key="1">
    <citation type="journal article" date="2019" name="Environ. Microbiol.">
        <title>Fungal ecological strategies reflected in gene transcription - a case study of two litter decomposers.</title>
        <authorList>
            <person name="Barbi F."/>
            <person name="Kohler A."/>
            <person name="Barry K."/>
            <person name="Baskaran P."/>
            <person name="Daum C."/>
            <person name="Fauchery L."/>
            <person name="Ihrmark K."/>
            <person name="Kuo A."/>
            <person name="LaButti K."/>
            <person name="Lipzen A."/>
            <person name="Morin E."/>
            <person name="Grigoriev I.V."/>
            <person name="Henrissat B."/>
            <person name="Lindahl B."/>
            <person name="Martin F."/>
        </authorList>
    </citation>
    <scope>NUCLEOTIDE SEQUENCE</scope>
    <source>
        <strain evidence="2">JB14</strain>
    </source>
</reference>
<proteinExistence type="predicted"/>
<evidence type="ECO:0000259" key="1">
    <source>
        <dbReference type="Pfam" id="PF18721"/>
    </source>
</evidence>
<organism evidence="2 3">
    <name type="scientific">Gymnopus androsaceus JB14</name>
    <dbReference type="NCBI Taxonomy" id="1447944"/>
    <lineage>
        <taxon>Eukaryota</taxon>
        <taxon>Fungi</taxon>
        <taxon>Dikarya</taxon>
        <taxon>Basidiomycota</taxon>
        <taxon>Agaricomycotina</taxon>
        <taxon>Agaricomycetes</taxon>
        <taxon>Agaricomycetidae</taxon>
        <taxon>Agaricales</taxon>
        <taxon>Marasmiineae</taxon>
        <taxon>Omphalotaceae</taxon>
        <taxon>Gymnopus</taxon>
    </lineage>
</organism>
<name>A0A6A4HS11_9AGAR</name>
<evidence type="ECO:0000313" key="2">
    <source>
        <dbReference type="EMBL" id="KAE9400916.1"/>
    </source>
</evidence>
<dbReference type="InterPro" id="IPR040898">
    <property type="entry name" value="CxC6"/>
</dbReference>
<keyword evidence="3" id="KW-1185">Reference proteome</keyword>
<evidence type="ECO:0000313" key="3">
    <source>
        <dbReference type="Proteomes" id="UP000799118"/>
    </source>
</evidence>
<gene>
    <name evidence="2" type="ORF">BT96DRAFT_754044</name>
</gene>
<dbReference type="EMBL" id="ML769452">
    <property type="protein sequence ID" value="KAE9400916.1"/>
    <property type="molecule type" value="Genomic_DNA"/>
</dbReference>
<feature type="non-terminal residue" evidence="2">
    <location>
        <position position="53"/>
    </location>
</feature>
<feature type="domain" description="CxC6 like cysteine cluster associated with KDZ" evidence="1">
    <location>
        <begin position="1"/>
        <end position="39"/>
    </location>
</feature>
<sequence>KFCQEHNAQNFICCIKGCKDLIHSQGSKTCADPKHQAAEGKYNETGTAGFQLK</sequence>
<dbReference type="OrthoDB" id="2501483at2759"/>
<accession>A0A6A4HS11</accession>
<dbReference type="AlphaFoldDB" id="A0A6A4HS11"/>
<dbReference type="Pfam" id="PF18721">
    <property type="entry name" value="CxC6"/>
    <property type="match status" value="1"/>
</dbReference>
<feature type="non-terminal residue" evidence="2">
    <location>
        <position position="1"/>
    </location>
</feature>
<dbReference type="Proteomes" id="UP000799118">
    <property type="component" value="Unassembled WGS sequence"/>
</dbReference>